<proteinExistence type="predicted"/>
<dbReference type="PROSITE" id="PS50943">
    <property type="entry name" value="HTH_CROC1"/>
    <property type="match status" value="1"/>
</dbReference>
<comment type="caution">
    <text evidence="2">The sequence shown here is derived from an EMBL/GenBank/DDBJ whole genome shotgun (WGS) entry which is preliminary data.</text>
</comment>
<dbReference type="RefSeq" id="WP_081200463.1">
    <property type="nucleotide sequence ID" value="NZ_FOCZ01000008.1"/>
</dbReference>
<reference evidence="3" key="1">
    <citation type="submission" date="2016-04" db="EMBL/GenBank/DDBJ databases">
        <authorList>
            <person name="Chen L."/>
            <person name="Zhuang W."/>
            <person name="Wang G."/>
        </authorList>
    </citation>
    <scope>NUCLEOTIDE SEQUENCE [LARGE SCALE GENOMIC DNA]</scope>
    <source>
        <strain evidence="3">17621</strain>
    </source>
</reference>
<sequence>MSDLMKKLAELESNESSDLLEKIKYRIENREWLRRSAIIAVKVLSALKAQKLTQKDLAERMDVSPQQISKIVKGQENLTLETIAKLELILGIQIINTSSAA</sequence>
<dbReference type="AlphaFoldDB" id="A0A1V9ES30"/>
<name>A0A1V9ES30_9BACT</name>
<protein>
    <recommendedName>
        <fullName evidence="1">HTH cro/C1-type domain-containing protein</fullName>
    </recommendedName>
</protein>
<evidence type="ECO:0000313" key="3">
    <source>
        <dbReference type="Proteomes" id="UP000192610"/>
    </source>
</evidence>
<organism evidence="2 3">
    <name type="scientific">Niastella yeongjuensis</name>
    <dbReference type="NCBI Taxonomy" id="354355"/>
    <lineage>
        <taxon>Bacteria</taxon>
        <taxon>Pseudomonadati</taxon>
        <taxon>Bacteroidota</taxon>
        <taxon>Chitinophagia</taxon>
        <taxon>Chitinophagales</taxon>
        <taxon>Chitinophagaceae</taxon>
        <taxon>Niastella</taxon>
    </lineage>
</organism>
<accession>A0A1V9ES30</accession>
<dbReference type="GO" id="GO:0003677">
    <property type="term" value="F:DNA binding"/>
    <property type="evidence" value="ECO:0007669"/>
    <property type="project" value="InterPro"/>
</dbReference>
<gene>
    <name evidence="2" type="ORF">A4H97_29245</name>
</gene>
<dbReference type="SUPFAM" id="SSF47413">
    <property type="entry name" value="lambda repressor-like DNA-binding domains"/>
    <property type="match status" value="1"/>
</dbReference>
<dbReference type="CDD" id="cd00093">
    <property type="entry name" value="HTH_XRE"/>
    <property type="match status" value="1"/>
</dbReference>
<dbReference type="OrthoDB" id="680449at2"/>
<dbReference type="InterPro" id="IPR010982">
    <property type="entry name" value="Lambda_DNA-bd_dom_sf"/>
</dbReference>
<dbReference type="Pfam" id="PF01381">
    <property type="entry name" value="HTH_3"/>
    <property type="match status" value="1"/>
</dbReference>
<dbReference type="Gene3D" id="1.10.260.40">
    <property type="entry name" value="lambda repressor-like DNA-binding domains"/>
    <property type="match status" value="1"/>
</dbReference>
<dbReference type="EMBL" id="LVXG01000016">
    <property type="protein sequence ID" value="OQP48973.1"/>
    <property type="molecule type" value="Genomic_DNA"/>
</dbReference>
<evidence type="ECO:0000313" key="2">
    <source>
        <dbReference type="EMBL" id="OQP48973.1"/>
    </source>
</evidence>
<feature type="domain" description="HTH cro/C1-type" evidence="1">
    <location>
        <begin position="43"/>
        <end position="98"/>
    </location>
</feature>
<dbReference type="SMART" id="SM00530">
    <property type="entry name" value="HTH_XRE"/>
    <property type="match status" value="1"/>
</dbReference>
<dbReference type="STRING" id="354355.SAMN05660816_04346"/>
<dbReference type="Proteomes" id="UP000192610">
    <property type="component" value="Unassembled WGS sequence"/>
</dbReference>
<evidence type="ECO:0000259" key="1">
    <source>
        <dbReference type="PROSITE" id="PS50943"/>
    </source>
</evidence>
<keyword evidence="3" id="KW-1185">Reference proteome</keyword>
<dbReference type="InterPro" id="IPR001387">
    <property type="entry name" value="Cro/C1-type_HTH"/>
</dbReference>